<dbReference type="AlphaFoldDB" id="A0AA41PY20"/>
<dbReference type="SUPFAM" id="SSF159664">
    <property type="entry name" value="CobE/GbiG C-terminal domain-like"/>
    <property type="match status" value="1"/>
</dbReference>
<dbReference type="PANTHER" id="PTHR37477">
    <property type="entry name" value="COBALT-PRECORRIN-5A HYDROLASE"/>
    <property type="match status" value="1"/>
</dbReference>
<dbReference type="EMBL" id="JAKFHA010000004">
    <property type="protein sequence ID" value="MCF2527495.1"/>
    <property type="molecule type" value="Genomic_DNA"/>
</dbReference>
<organism evidence="2 3">
    <name type="scientific">Yinghuangia soli</name>
    <dbReference type="NCBI Taxonomy" id="2908204"/>
    <lineage>
        <taxon>Bacteria</taxon>
        <taxon>Bacillati</taxon>
        <taxon>Actinomycetota</taxon>
        <taxon>Actinomycetes</taxon>
        <taxon>Kitasatosporales</taxon>
        <taxon>Streptomycetaceae</taxon>
        <taxon>Yinghuangia</taxon>
    </lineage>
</organism>
<name>A0AA41PY20_9ACTN</name>
<keyword evidence="3" id="KW-1185">Reference proteome</keyword>
<gene>
    <name evidence="2" type="ORF">LZ495_09755</name>
</gene>
<evidence type="ECO:0000313" key="3">
    <source>
        <dbReference type="Proteomes" id="UP001165378"/>
    </source>
</evidence>
<dbReference type="GO" id="GO:0009236">
    <property type="term" value="P:cobalamin biosynthetic process"/>
    <property type="evidence" value="ECO:0007669"/>
    <property type="project" value="InterPro"/>
</dbReference>
<dbReference type="InterPro" id="IPR036518">
    <property type="entry name" value="CobE/GbiG_C_sf"/>
</dbReference>
<dbReference type="InterPro" id="IPR052553">
    <property type="entry name" value="CbiG_hydrolase"/>
</dbReference>
<accession>A0AA41PY20</accession>
<evidence type="ECO:0000259" key="1">
    <source>
        <dbReference type="Pfam" id="PF01890"/>
    </source>
</evidence>
<sequence>MRLAVGVGASRGAPAAEVEETLRTALAAAGLPWDAVAVVASAAAKRGEPAVRELAERLGAELLWLSAEQLAGQPVPNPSAAVEAAVGTPSVAEAAALAAFPDGELVIAKTRSNRRPSMCTIAVARHRVGGNSDTNDRKRAVIVR</sequence>
<dbReference type="RefSeq" id="WP_235051645.1">
    <property type="nucleotide sequence ID" value="NZ_JAKFHA010000004.1"/>
</dbReference>
<dbReference type="InterPro" id="IPR002750">
    <property type="entry name" value="CobE/GbiG_C"/>
</dbReference>
<dbReference type="Pfam" id="PF01890">
    <property type="entry name" value="CbiG_C"/>
    <property type="match status" value="1"/>
</dbReference>
<dbReference type="PANTHER" id="PTHR37477:SF1">
    <property type="entry name" value="COBALT-PRECORRIN-5A HYDROLASE"/>
    <property type="match status" value="1"/>
</dbReference>
<protein>
    <submittedName>
        <fullName evidence="2">Cobalamin biosynthesis protein</fullName>
    </submittedName>
</protein>
<reference evidence="2" key="1">
    <citation type="submission" date="2022-01" db="EMBL/GenBank/DDBJ databases">
        <title>Genome-Based Taxonomic Classification of the Phylum Actinobacteria.</title>
        <authorList>
            <person name="Gao Y."/>
        </authorList>
    </citation>
    <scope>NUCLEOTIDE SEQUENCE</scope>
    <source>
        <strain evidence="2">KLBMP 8922</strain>
    </source>
</reference>
<feature type="domain" description="CobE/GbiG C-terminal" evidence="1">
    <location>
        <begin position="3"/>
        <end position="124"/>
    </location>
</feature>
<proteinExistence type="predicted"/>
<dbReference type="Proteomes" id="UP001165378">
    <property type="component" value="Unassembled WGS sequence"/>
</dbReference>
<evidence type="ECO:0000313" key="2">
    <source>
        <dbReference type="EMBL" id="MCF2527495.1"/>
    </source>
</evidence>
<comment type="caution">
    <text evidence="2">The sequence shown here is derived from an EMBL/GenBank/DDBJ whole genome shotgun (WGS) entry which is preliminary data.</text>
</comment>
<dbReference type="Gene3D" id="3.30.420.180">
    <property type="entry name" value="CobE/GbiG C-terminal domain"/>
    <property type="match status" value="1"/>
</dbReference>